<evidence type="ECO:0000313" key="5">
    <source>
        <dbReference type="EMBL" id="SEH01561.1"/>
    </source>
</evidence>
<evidence type="ECO:0000256" key="3">
    <source>
        <dbReference type="SAM" id="MobiDB-lite"/>
    </source>
</evidence>
<organism evidence="5 6">
    <name type="scientific">Nonomuraea solani</name>
    <dbReference type="NCBI Taxonomy" id="1144553"/>
    <lineage>
        <taxon>Bacteria</taxon>
        <taxon>Bacillati</taxon>
        <taxon>Actinomycetota</taxon>
        <taxon>Actinomycetes</taxon>
        <taxon>Streptosporangiales</taxon>
        <taxon>Streptosporangiaceae</taxon>
        <taxon>Nonomuraea</taxon>
    </lineage>
</organism>
<proteinExistence type="predicted"/>
<name>A0A1H6EWU4_9ACTN</name>
<feature type="compositionally biased region" description="Polar residues" evidence="3">
    <location>
        <begin position="1"/>
        <end position="15"/>
    </location>
</feature>
<dbReference type="InterPro" id="IPR006558">
    <property type="entry name" value="LamG-like"/>
</dbReference>
<dbReference type="Gene3D" id="2.60.120.200">
    <property type="match status" value="1"/>
</dbReference>
<keyword evidence="6" id="KW-1185">Reference proteome</keyword>
<feature type="domain" description="LamG-like jellyroll fold" evidence="4">
    <location>
        <begin position="117"/>
        <end position="247"/>
    </location>
</feature>
<evidence type="ECO:0000313" key="6">
    <source>
        <dbReference type="Proteomes" id="UP000236732"/>
    </source>
</evidence>
<evidence type="ECO:0000256" key="1">
    <source>
        <dbReference type="ARBA" id="ARBA00022729"/>
    </source>
</evidence>
<dbReference type="AlphaFoldDB" id="A0A1H6EWU4"/>
<evidence type="ECO:0000256" key="2">
    <source>
        <dbReference type="ARBA" id="ARBA00023157"/>
    </source>
</evidence>
<dbReference type="RefSeq" id="WP_160150642.1">
    <property type="nucleotide sequence ID" value="NZ_FNVT01000021.1"/>
</dbReference>
<dbReference type="GO" id="GO:0030246">
    <property type="term" value="F:carbohydrate binding"/>
    <property type="evidence" value="ECO:0007669"/>
    <property type="project" value="UniProtKB-KW"/>
</dbReference>
<gene>
    <name evidence="5" type="ORF">SAMN05444920_1219</name>
</gene>
<accession>A0A1H6EWU4</accession>
<evidence type="ECO:0000259" key="4">
    <source>
        <dbReference type="SMART" id="SM00560"/>
    </source>
</evidence>
<dbReference type="InterPro" id="IPR013320">
    <property type="entry name" value="ConA-like_dom_sf"/>
</dbReference>
<protein>
    <submittedName>
        <fullName evidence="5">Concanavalin A-like lectin/glucanases superfamily protein</fullName>
    </submittedName>
</protein>
<reference evidence="5 6" key="1">
    <citation type="submission" date="2016-10" db="EMBL/GenBank/DDBJ databases">
        <authorList>
            <person name="de Groot N.N."/>
        </authorList>
    </citation>
    <scope>NUCLEOTIDE SEQUENCE [LARGE SCALE GENOMIC DNA]</scope>
    <source>
        <strain evidence="5 6">CGMCC 4.7037</strain>
    </source>
</reference>
<dbReference type="EMBL" id="FNVT01000021">
    <property type="protein sequence ID" value="SEH01561.1"/>
    <property type="molecule type" value="Genomic_DNA"/>
</dbReference>
<sequence length="637" mass="69391">MTATTSLTPTLQATLTHPAGRPLRAEAEIEHDPAATEQGTGQIWTGSVDDVPSGIQASIAVPADTLTDGWKVRWRLRAVAGDVSSAWSDWRQVTVDVAQPGEEPLAQTAGPVIRTDESFTAAAWLRWSDANGNYTVLGQKGSHQAPFRLGNDPEHGLVFILTSADTADATVEGALSGLEPPVNEWFHLAGVYDATAKTASLYLNGALIKSSPIGFPAWNADTAMTLGSMMQGDLDEVQVFQRPLDAAQVLALLTNSAAQPSQARAAAAPLVEGNFDYKHPNLESCYATTRAPRFTDAYSRMQERPHSACWTSWIGHGGWEETDENGVKKRKPRTAWWVRLFPGPLRIPAVLLDKVTDDDVFTFRATWVAHTYIGDASGNGIYKPGTTGAGLKPQNIKFFVKLSDFGVYNRGVRRTELDADLDKVQLEFDLATQGCQVEKGDPTQEKTVANWRTTPYLEYLITAAKPASHDREVCSIKPAITKYNENKGRLPLWDQELLGNDGKRLGVVRWGQGIPANGLWSPSFRCDWKKLGVGTEGGVKYGGCIYIRADRVFKMSKSDDAEFLDVIQHIEKALNPATNAGTYPPYRPGDTTAGRDVTLPPVKGPLGNELPKAIAGNYAKDPNPSTGFPLVSLRHRL</sequence>
<keyword evidence="2" id="KW-1015">Disulfide bond</keyword>
<dbReference type="Pfam" id="PF13385">
    <property type="entry name" value="Laminin_G_3"/>
    <property type="match status" value="1"/>
</dbReference>
<dbReference type="SUPFAM" id="SSF49899">
    <property type="entry name" value="Concanavalin A-like lectins/glucanases"/>
    <property type="match status" value="1"/>
</dbReference>
<feature type="region of interest" description="Disordered" evidence="3">
    <location>
        <begin position="1"/>
        <end position="21"/>
    </location>
</feature>
<dbReference type="SMART" id="SM00560">
    <property type="entry name" value="LamGL"/>
    <property type="match status" value="1"/>
</dbReference>
<dbReference type="OrthoDB" id="3543639at2"/>
<dbReference type="Proteomes" id="UP000236732">
    <property type="component" value="Unassembled WGS sequence"/>
</dbReference>
<keyword evidence="1" id="KW-0732">Signal</keyword>
<keyword evidence="5" id="KW-0430">Lectin</keyword>